<name>A0A1G2KMY7_9BACT</name>
<reference evidence="1 2" key="1">
    <citation type="journal article" date="2016" name="Nat. Commun.">
        <title>Thousands of microbial genomes shed light on interconnected biogeochemical processes in an aquifer system.</title>
        <authorList>
            <person name="Anantharaman K."/>
            <person name="Brown C.T."/>
            <person name="Hug L.A."/>
            <person name="Sharon I."/>
            <person name="Castelle C.J."/>
            <person name="Probst A.J."/>
            <person name="Thomas B.C."/>
            <person name="Singh A."/>
            <person name="Wilkins M.J."/>
            <person name="Karaoz U."/>
            <person name="Brodie E.L."/>
            <person name="Williams K.H."/>
            <person name="Hubbard S.S."/>
            <person name="Banfield J.F."/>
        </authorList>
    </citation>
    <scope>NUCLEOTIDE SEQUENCE [LARGE SCALE GENOMIC DNA]</scope>
</reference>
<accession>A0A1G2KMY7</accession>
<organism evidence="1 2">
    <name type="scientific">Candidatus Sungbacteria bacterium RIFCSPHIGHO2_02_FULL_49_20</name>
    <dbReference type="NCBI Taxonomy" id="1802272"/>
    <lineage>
        <taxon>Bacteria</taxon>
        <taxon>Candidatus Sungiibacteriota</taxon>
    </lineage>
</organism>
<evidence type="ECO:0000313" key="1">
    <source>
        <dbReference type="EMBL" id="OHA00644.1"/>
    </source>
</evidence>
<sequence>MSNIKQRPKFKDDKFKKSRGGYSRWLLIYCEKCNAQLLIYQKDGPGILKRLYYDRILAPLVRSGKTLVCKKCKAILGVSVIYKKEKRPAYRLFVGTVKKKLISSQRTPRITSNF</sequence>
<proteinExistence type="predicted"/>
<dbReference type="AlphaFoldDB" id="A0A1G2KMY7"/>
<evidence type="ECO:0000313" key="2">
    <source>
        <dbReference type="Proteomes" id="UP000178710"/>
    </source>
</evidence>
<comment type="caution">
    <text evidence="1">The sequence shown here is derived from an EMBL/GenBank/DDBJ whole genome shotgun (WGS) entry which is preliminary data.</text>
</comment>
<dbReference type="Proteomes" id="UP000178710">
    <property type="component" value="Unassembled WGS sequence"/>
</dbReference>
<dbReference type="EMBL" id="MHQK01000052">
    <property type="protein sequence ID" value="OHA00644.1"/>
    <property type="molecule type" value="Genomic_DNA"/>
</dbReference>
<protein>
    <submittedName>
        <fullName evidence="1">Uncharacterized protein</fullName>
    </submittedName>
</protein>
<gene>
    <name evidence="1" type="ORF">A3C12_02020</name>
</gene>